<gene>
    <name evidence="7" type="primary">mltF_2</name>
    <name evidence="7" type="ORF">NCTC12965_03222</name>
</gene>
<dbReference type="EC" id="4.2.2.n1" evidence="3"/>
<accession>A0A4U9UDX1</accession>
<evidence type="ECO:0000256" key="1">
    <source>
        <dbReference type="ARBA" id="ARBA00001420"/>
    </source>
</evidence>
<name>A0A4U9UDX1_SERFO</name>
<dbReference type="PROSITE" id="PS00922">
    <property type="entry name" value="TRANSGLYCOSYLASE"/>
    <property type="match status" value="1"/>
</dbReference>
<proteinExistence type="inferred from homology"/>
<comment type="similarity">
    <text evidence="2">Belongs to the transglycosylase Slt family.</text>
</comment>
<dbReference type="GO" id="GO:0008933">
    <property type="term" value="F:peptidoglycan lytic transglycosylase activity"/>
    <property type="evidence" value="ECO:0007669"/>
    <property type="project" value="InterPro"/>
</dbReference>
<dbReference type="EMBL" id="CABEEZ010000069">
    <property type="protein sequence ID" value="VTR31495.1"/>
    <property type="molecule type" value="Genomic_DNA"/>
</dbReference>
<reference evidence="7" key="1">
    <citation type="submission" date="2019-05" db="EMBL/GenBank/DDBJ databases">
        <authorList>
            <consortium name="Pathogen Informatics"/>
        </authorList>
    </citation>
    <scope>NUCLEOTIDE SEQUENCE [LARGE SCALE GENOMIC DNA]</scope>
    <source>
        <strain evidence="7">NCTC12965</strain>
    </source>
</reference>
<evidence type="ECO:0000256" key="2">
    <source>
        <dbReference type="ARBA" id="ARBA00007734"/>
    </source>
</evidence>
<dbReference type="AlphaFoldDB" id="A0A4U9UDX1"/>
<organism evidence="7">
    <name type="scientific">Serratia fonticola</name>
    <dbReference type="NCBI Taxonomy" id="47917"/>
    <lineage>
        <taxon>Bacteria</taxon>
        <taxon>Pseudomonadati</taxon>
        <taxon>Pseudomonadota</taxon>
        <taxon>Gammaproteobacteria</taxon>
        <taxon>Enterobacterales</taxon>
        <taxon>Yersiniaceae</taxon>
        <taxon>Serratia</taxon>
    </lineage>
</organism>
<dbReference type="Pfam" id="PF01464">
    <property type="entry name" value="SLT"/>
    <property type="match status" value="1"/>
</dbReference>
<sequence>MPTFRSLFEKYASEIDWKLLAAIAYQESHWNPQATSPTGVRGLMMLTRATAEGLASPTGSIRNRVSKVGRSICSV</sequence>
<evidence type="ECO:0000256" key="4">
    <source>
        <dbReference type="ARBA" id="ARBA00023239"/>
    </source>
</evidence>
<dbReference type="GO" id="GO:0016020">
    <property type="term" value="C:membrane"/>
    <property type="evidence" value="ECO:0007669"/>
    <property type="project" value="InterPro"/>
</dbReference>
<dbReference type="Gene3D" id="1.10.530.10">
    <property type="match status" value="1"/>
</dbReference>
<evidence type="ECO:0000256" key="3">
    <source>
        <dbReference type="ARBA" id="ARBA00012587"/>
    </source>
</evidence>
<feature type="domain" description="Transglycosylase SLT" evidence="6">
    <location>
        <begin position="10"/>
        <end position="64"/>
    </location>
</feature>
<dbReference type="InterPro" id="IPR008258">
    <property type="entry name" value="Transglycosylase_SLT_dom_1"/>
</dbReference>
<comment type="catalytic activity">
    <reaction evidence="1">
        <text>Exolytic cleavage of the (1-&gt;4)-beta-glycosidic linkage between N-acetylmuramic acid (MurNAc) and N-acetylglucosamine (GlcNAc) residues in peptidoglycan, from either the reducing or the non-reducing ends of the peptidoglycan chains, with concomitant formation of a 1,6-anhydrobond in the MurNAc residue.</text>
        <dbReference type="EC" id="4.2.2.n1"/>
    </reaction>
</comment>
<evidence type="ECO:0000256" key="5">
    <source>
        <dbReference type="ARBA" id="ARBA00023316"/>
    </source>
</evidence>
<keyword evidence="5" id="KW-0961">Cell wall biogenesis/degradation</keyword>
<dbReference type="GO" id="GO:0071555">
    <property type="term" value="P:cell wall organization"/>
    <property type="evidence" value="ECO:0007669"/>
    <property type="project" value="UniProtKB-KW"/>
</dbReference>
<protein>
    <recommendedName>
        <fullName evidence="3">peptidoglycan lytic exotransglycosylase</fullName>
        <ecNumber evidence="3">4.2.2.n1</ecNumber>
    </recommendedName>
</protein>
<evidence type="ECO:0000313" key="7">
    <source>
        <dbReference type="EMBL" id="VTR31495.1"/>
    </source>
</evidence>
<dbReference type="InterPro" id="IPR023346">
    <property type="entry name" value="Lysozyme-like_dom_sf"/>
</dbReference>
<dbReference type="GO" id="GO:0000270">
    <property type="term" value="P:peptidoglycan metabolic process"/>
    <property type="evidence" value="ECO:0007669"/>
    <property type="project" value="InterPro"/>
</dbReference>
<evidence type="ECO:0000259" key="6">
    <source>
        <dbReference type="Pfam" id="PF01464"/>
    </source>
</evidence>
<dbReference type="SUPFAM" id="SSF53955">
    <property type="entry name" value="Lysozyme-like"/>
    <property type="match status" value="1"/>
</dbReference>
<dbReference type="InterPro" id="IPR000189">
    <property type="entry name" value="Transglyc_AS"/>
</dbReference>
<keyword evidence="4 7" id="KW-0456">Lyase</keyword>